<dbReference type="Pfam" id="PF01494">
    <property type="entry name" value="FAD_binding_3"/>
    <property type="match status" value="1"/>
</dbReference>
<dbReference type="PANTHER" id="PTHR43004:SF8">
    <property type="entry name" value="FAD-BINDING DOMAIN-CONTAINING PROTEIN-RELATED"/>
    <property type="match status" value="1"/>
</dbReference>
<dbReference type="RefSeq" id="WP_133980213.1">
    <property type="nucleotide sequence ID" value="NZ_SOCE01000001.1"/>
</dbReference>
<dbReference type="PRINTS" id="PR00420">
    <property type="entry name" value="RNGMNOXGNASE"/>
</dbReference>
<dbReference type="OrthoDB" id="3316391at2"/>
<proteinExistence type="predicted"/>
<keyword evidence="2" id="KW-0274">FAD</keyword>
<gene>
    <name evidence="4" type="ORF">EV138_3866</name>
</gene>
<dbReference type="Pfam" id="PF21274">
    <property type="entry name" value="Rng_hyd_C"/>
    <property type="match status" value="1"/>
</dbReference>
<dbReference type="Gene3D" id="3.50.50.60">
    <property type="entry name" value="FAD/NAD(P)-binding domain"/>
    <property type="match status" value="1"/>
</dbReference>
<dbReference type="InterPro" id="IPR036188">
    <property type="entry name" value="FAD/NAD-bd_sf"/>
</dbReference>
<name>A0A4R7TDQ6_9ACTN</name>
<keyword evidence="1" id="KW-0285">Flavoprotein</keyword>
<dbReference type="PANTHER" id="PTHR43004">
    <property type="entry name" value="TRK SYSTEM POTASSIUM UPTAKE PROTEIN"/>
    <property type="match status" value="1"/>
</dbReference>
<accession>A0A4R7TDQ6</accession>
<dbReference type="InterPro" id="IPR002938">
    <property type="entry name" value="FAD-bd"/>
</dbReference>
<protein>
    <submittedName>
        <fullName evidence="4">2,4-dichlorophenol 6-monooxygenase</fullName>
    </submittedName>
</protein>
<dbReference type="EMBL" id="SOCE01000001">
    <property type="protein sequence ID" value="TDU90281.1"/>
    <property type="molecule type" value="Genomic_DNA"/>
</dbReference>
<evidence type="ECO:0000256" key="1">
    <source>
        <dbReference type="ARBA" id="ARBA00022630"/>
    </source>
</evidence>
<keyword evidence="5" id="KW-1185">Reference proteome</keyword>
<dbReference type="GO" id="GO:0016709">
    <property type="term" value="F:oxidoreductase activity, acting on paired donors, with incorporation or reduction of molecular oxygen, NAD(P)H as one donor, and incorporation of one atom of oxygen"/>
    <property type="evidence" value="ECO:0007669"/>
    <property type="project" value="UniProtKB-ARBA"/>
</dbReference>
<organism evidence="4 5">
    <name type="scientific">Kribbella voronezhensis</name>
    <dbReference type="NCBI Taxonomy" id="2512212"/>
    <lineage>
        <taxon>Bacteria</taxon>
        <taxon>Bacillati</taxon>
        <taxon>Actinomycetota</taxon>
        <taxon>Actinomycetes</taxon>
        <taxon>Propionibacteriales</taxon>
        <taxon>Kribbellaceae</taxon>
        <taxon>Kribbella</taxon>
    </lineage>
</organism>
<feature type="domain" description="FAD-binding" evidence="3">
    <location>
        <begin position="6"/>
        <end position="369"/>
    </location>
</feature>
<evidence type="ECO:0000256" key="2">
    <source>
        <dbReference type="ARBA" id="ARBA00022827"/>
    </source>
</evidence>
<evidence type="ECO:0000259" key="3">
    <source>
        <dbReference type="Pfam" id="PF01494"/>
    </source>
</evidence>
<comment type="caution">
    <text evidence="4">The sequence shown here is derived from an EMBL/GenBank/DDBJ whole genome shotgun (WGS) entry which is preliminary data.</text>
</comment>
<evidence type="ECO:0000313" key="5">
    <source>
        <dbReference type="Proteomes" id="UP000295151"/>
    </source>
</evidence>
<sequence>MTEGFETDVLIIGSGPAGGAASLFLSSYGIDNVVLTRYRWTANTPRAHITNQRTVELMRDMGIEDEITGKGTSHELMGQTAFCTSLAGEEIGRIRTWGTHPQRLADYTEASPTLPCDLPQTLFEPILVSTAAARGARIRFDTEYLSLTQDADGVTARVRDRLSGSEYEIRAKYLIGADGGRSKVAQDIGLPMAGAMDLEGSMNIVFEADLSKYVAHRPSVLYWVLQPGAQIGGIGAGLVRMVRPWNEWLVVWGYDISQPAPVVDEAMATEIVHNLVGDDTIDVKLKGTSVWSVNHMYAEQTSVGRVFCMGDAIHRHPPSNGLGSNTSIQDAYNLAWKLALVLKGQASPRLLDTYDAERAPIAKQIVDRANKSRTQFGQIFRALGMTPDAPAGRTIDSRKDDTAEGAAQREELREAIKLKDYEFNAHGVELGQRYQSAAVIPDGTPEPLYDKDPELYYHPTTWPGARIPHCWLTRGTETVSTLDVVGKGRFTLLTGIGGDAWIKAAEVVSEQLGVELEPFVIGPGRDLEDLYGDWARLREITDTGCLVVRPDAHIAYRASTVDADPTTALTEAFEGLLGRRQDPPAVRSDQ</sequence>
<reference evidence="4 5" key="1">
    <citation type="submission" date="2019-03" db="EMBL/GenBank/DDBJ databases">
        <title>Genomic Encyclopedia of Type Strains, Phase III (KMG-III): the genomes of soil and plant-associated and newly described type strains.</title>
        <authorList>
            <person name="Whitman W."/>
        </authorList>
    </citation>
    <scope>NUCLEOTIDE SEQUENCE [LARGE SCALE GENOMIC DNA]</scope>
    <source>
        <strain evidence="4 5">VKM Ac-2575</strain>
    </source>
</reference>
<dbReference type="Gene3D" id="3.40.30.120">
    <property type="match status" value="1"/>
</dbReference>
<dbReference type="SUPFAM" id="SSF51905">
    <property type="entry name" value="FAD/NAD(P)-binding domain"/>
    <property type="match status" value="1"/>
</dbReference>
<dbReference type="Proteomes" id="UP000295151">
    <property type="component" value="Unassembled WGS sequence"/>
</dbReference>
<dbReference type="Gene3D" id="3.30.9.10">
    <property type="entry name" value="D-Amino Acid Oxidase, subunit A, domain 2"/>
    <property type="match status" value="1"/>
</dbReference>
<evidence type="ECO:0000313" key="4">
    <source>
        <dbReference type="EMBL" id="TDU90281.1"/>
    </source>
</evidence>
<keyword evidence="4" id="KW-0560">Oxidoreductase</keyword>
<dbReference type="InterPro" id="IPR050641">
    <property type="entry name" value="RIFMO-like"/>
</dbReference>
<keyword evidence="4" id="KW-0503">Monooxygenase</keyword>
<dbReference type="AlphaFoldDB" id="A0A4R7TDQ6"/>
<dbReference type="GO" id="GO:0071949">
    <property type="term" value="F:FAD binding"/>
    <property type="evidence" value="ECO:0007669"/>
    <property type="project" value="InterPro"/>
</dbReference>